<dbReference type="AlphaFoldDB" id="A0A6M3ITR3"/>
<name>A0A6M3ITR3_9ZZZZ</name>
<sequence length="302" mass="32727">MTEASEITTPAAETAVTEQVTDADLSAAWESEPVVKTEEVKTEPIETAEEKTLLTPEEKGAEGELEVDDIPDEPADNRDRSRLGRRMKSLEDTLTSLASKLDGIAKPAVETGPVVAPGNVTYGDEYMAQQIEEAKEAGIIPDIITTPEDIIATNTFVNRVNQSMQLQYAQGYLGEVARLKTASNVPEKLHTDILAELQSPTSPFNTRHVNNPVIDARINYAEAKAFLLEKSIVTPGTVFKGKETGATGVTASTRTETKTDEMPALDDKANEFIRLTGMNPESVKAALKEPMPWNLRGAGGTR</sequence>
<evidence type="ECO:0000256" key="1">
    <source>
        <dbReference type="SAM" id="MobiDB-lite"/>
    </source>
</evidence>
<organism evidence="2">
    <name type="scientific">viral metagenome</name>
    <dbReference type="NCBI Taxonomy" id="1070528"/>
    <lineage>
        <taxon>unclassified sequences</taxon>
        <taxon>metagenomes</taxon>
        <taxon>organismal metagenomes</taxon>
    </lineage>
</organism>
<feature type="compositionally biased region" description="Acidic residues" evidence="1">
    <location>
        <begin position="63"/>
        <end position="74"/>
    </location>
</feature>
<protein>
    <submittedName>
        <fullName evidence="2">Uncharacterized protein</fullName>
    </submittedName>
</protein>
<gene>
    <name evidence="2" type="ORF">MM415B01117_0013</name>
</gene>
<reference evidence="2" key="1">
    <citation type="submission" date="2020-03" db="EMBL/GenBank/DDBJ databases">
        <title>The deep terrestrial virosphere.</title>
        <authorList>
            <person name="Holmfeldt K."/>
            <person name="Nilsson E."/>
            <person name="Simone D."/>
            <person name="Lopez-Fernandez M."/>
            <person name="Wu X."/>
            <person name="de Brujin I."/>
            <person name="Lundin D."/>
            <person name="Andersson A."/>
            <person name="Bertilsson S."/>
            <person name="Dopson M."/>
        </authorList>
    </citation>
    <scope>NUCLEOTIDE SEQUENCE</scope>
    <source>
        <strain evidence="2">MM415B01117</strain>
    </source>
</reference>
<evidence type="ECO:0000313" key="2">
    <source>
        <dbReference type="EMBL" id="QJA60425.1"/>
    </source>
</evidence>
<proteinExistence type="predicted"/>
<feature type="region of interest" description="Disordered" evidence="1">
    <location>
        <begin position="1"/>
        <end position="86"/>
    </location>
</feature>
<dbReference type="EMBL" id="MT141408">
    <property type="protein sequence ID" value="QJA60425.1"/>
    <property type="molecule type" value="Genomic_DNA"/>
</dbReference>
<accession>A0A6M3ITR3</accession>
<feature type="compositionally biased region" description="Basic and acidic residues" evidence="1">
    <location>
        <begin position="33"/>
        <end position="62"/>
    </location>
</feature>